<dbReference type="Pfam" id="PF01923">
    <property type="entry name" value="Cob_adeno_trans"/>
    <property type="match status" value="1"/>
</dbReference>
<evidence type="ECO:0000256" key="4">
    <source>
        <dbReference type="RuleBase" id="RU366026"/>
    </source>
</evidence>
<sequence length="176" mass="19441">MAIYTKKGDRGETSLFLKKPTPVSKDSVRVRAIGALDEANSYLGVIVSEAPELKNPLNEIQRNLFVTGSILAGARLRFSKTKTKKLEKAIDRLEGSLPVLKNFVLPGGGKAGAKLFFARALVRRAERAVVSLNLVEAVKPEILVYLNRLSDYLFMMARGVNFKGGFKEEIWRGSSK</sequence>
<evidence type="ECO:0000256" key="2">
    <source>
        <dbReference type="ARBA" id="ARBA00022741"/>
    </source>
</evidence>
<evidence type="ECO:0000259" key="5">
    <source>
        <dbReference type="Pfam" id="PF01923"/>
    </source>
</evidence>
<keyword evidence="1 4" id="KW-0808">Transferase</keyword>
<gene>
    <name evidence="6" type="ORF">UX03_C0001G0037</name>
</gene>
<dbReference type="SUPFAM" id="SSF89028">
    <property type="entry name" value="Cobalamin adenosyltransferase-like"/>
    <property type="match status" value="1"/>
</dbReference>
<dbReference type="InterPro" id="IPR036451">
    <property type="entry name" value="CblAdoTrfase-like_sf"/>
</dbReference>
<evidence type="ECO:0000313" key="6">
    <source>
        <dbReference type="EMBL" id="KKU04252.1"/>
    </source>
</evidence>
<evidence type="ECO:0000256" key="3">
    <source>
        <dbReference type="ARBA" id="ARBA00022840"/>
    </source>
</evidence>
<evidence type="ECO:0000313" key="7">
    <source>
        <dbReference type="Proteomes" id="UP000034086"/>
    </source>
</evidence>
<dbReference type="UniPathway" id="UPA00148">
    <property type="reaction ID" value="UER00233"/>
</dbReference>
<comment type="similarity">
    <text evidence="4">Belongs to the Cob(I)alamin adenosyltransferase family.</text>
</comment>
<dbReference type="Proteomes" id="UP000034086">
    <property type="component" value="Unassembled WGS sequence"/>
</dbReference>
<comment type="catalytic activity">
    <reaction evidence="4">
        <text>2 cob(II)yrinate a,c diamide + reduced [electron-transfer flavoprotein] + 2 ATP = 2 adenosylcob(III)yrinate a,c-diamide + 2 triphosphate + oxidized [electron-transfer flavoprotein] + 3 H(+)</text>
        <dbReference type="Rhea" id="RHEA:11528"/>
        <dbReference type="Rhea" id="RHEA-COMP:10685"/>
        <dbReference type="Rhea" id="RHEA-COMP:10686"/>
        <dbReference type="ChEBI" id="CHEBI:15378"/>
        <dbReference type="ChEBI" id="CHEBI:18036"/>
        <dbReference type="ChEBI" id="CHEBI:30616"/>
        <dbReference type="ChEBI" id="CHEBI:57692"/>
        <dbReference type="ChEBI" id="CHEBI:58307"/>
        <dbReference type="ChEBI" id="CHEBI:58503"/>
        <dbReference type="ChEBI" id="CHEBI:58537"/>
        <dbReference type="EC" id="2.5.1.17"/>
    </reaction>
</comment>
<dbReference type="GO" id="GO:0008817">
    <property type="term" value="F:corrinoid adenosyltransferase activity"/>
    <property type="evidence" value="ECO:0007669"/>
    <property type="project" value="UniProtKB-UniRule"/>
</dbReference>
<dbReference type="InterPro" id="IPR016030">
    <property type="entry name" value="CblAdoTrfase-like"/>
</dbReference>
<dbReference type="NCBIfam" id="TIGR00636">
    <property type="entry name" value="PduO_Nterm"/>
    <property type="match status" value="1"/>
</dbReference>
<dbReference type="EC" id="2.5.1.17" evidence="4"/>
<protein>
    <recommendedName>
        <fullName evidence="4">Corrinoid adenosyltransferase</fullName>
        <ecNumber evidence="4">2.5.1.17</ecNumber>
    </recommendedName>
    <alternativeName>
        <fullName evidence="4">Cob(II)alamin adenosyltransferase</fullName>
    </alternativeName>
    <alternativeName>
        <fullName evidence="4">Cob(II)yrinic acid a,c-diamide adenosyltransferase</fullName>
    </alternativeName>
    <alternativeName>
        <fullName evidence="4">Cobinamide/cobalamin adenosyltransferase</fullName>
    </alternativeName>
</protein>
<organism evidence="6 7">
    <name type="scientific">Candidatus Woesebacteria bacterium GW2011_GWE1_45_18</name>
    <dbReference type="NCBI Taxonomy" id="1618598"/>
    <lineage>
        <taxon>Bacteria</taxon>
        <taxon>Candidatus Woeseibacteriota</taxon>
    </lineage>
</organism>
<dbReference type="EMBL" id="LCKQ01000001">
    <property type="protein sequence ID" value="KKU04252.1"/>
    <property type="molecule type" value="Genomic_DNA"/>
</dbReference>
<dbReference type="GO" id="GO:0009236">
    <property type="term" value="P:cobalamin biosynthetic process"/>
    <property type="evidence" value="ECO:0007669"/>
    <property type="project" value="UniProtKB-UniRule"/>
</dbReference>
<accession>A0A0G1M834</accession>
<feature type="domain" description="Cobalamin adenosyltransferase-like" evidence="5">
    <location>
        <begin position="3"/>
        <end position="158"/>
    </location>
</feature>
<comment type="pathway">
    <text evidence="4">Cofactor biosynthesis; adenosylcobalamin biosynthesis; adenosylcobalamin from cob(II)yrinate a,c-diamide: step 2/7.</text>
</comment>
<dbReference type="PANTHER" id="PTHR12213:SF0">
    <property type="entry name" value="CORRINOID ADENOSYLTRANSFERASE MMAB"/>
    <property type="match status" value="1"/>
</dbReference>
<comment type="catalytic activity">
    <reaction evidence="4">
        <text>2 cob(II)alamin + reduced [electron-transfer flavoprotein] + 2 ATP = 2 adenosylcob(III)alamin + 2 triphosphate + oxidized [electron-transfer flavoprotein] + 3 H(+)</text>
        <dbReference type="Rhea" id="RHEA:28671"/>
        <dbReference type="Rhea" id="RHEA-COMP:10685"/>
        <dbReference type="Rhea" id="RHEA-COMP:10686"/>
        <dbReference type="ChEBI" id="CHEBI:15378"/>
        <dbReference type="ChEBI" id="CHEBI:16304"/>
        <dbReference type="ChEBI" id="CHEBI:18036"/>
        <dbReference type="ChEBI" id="CHEBI:18408"/>
        <dbReference type="ChEBI" id="CHEBI:30616"/>
        <dbReference type="ChEBI" id="CHEBI:57692"/>
        <dbReference type="ChEBI" id="CHEBI:58307"/>
        <dbReference type="EC" id="2.5.1.17"/>
    </reaction>
</comment>
<dbReference type="InterPro" id="IPR029499">
    <property type="entry name" value="PduO-typ"/>
</dbReference>
<dbReference type="AlphaFoldDB" id="A0A0G1M834"/>
<comment type="caution">
    <text evidence="6">The sequence shown here is derived from an EMBL/GenBank/DDBJ whole genome shotgun (WGS) entry which is preliminary data.</text>
</comment>
<name>A0A0G1M834_9BACT</name>
<evidence type="ECO:0000256" key="1">
    <source>
        <dbReference type="ARBA" id="ARBA00022679"/>
    </source>
</evidence>
<dbReference type="PATRIC" id="fig|1618598.3.peg.37"/>
<proteinExistence type="inferred from homology"/>
<keyword evidence="2 4" id="KW-0547">Nucleotide-binding</keyword>
<dbReference type="GO" id="GO:0005524">
    <property type="term" value="F:ATP binding"/>
    <property type="evidence" value="ECO:0007669"/>
    <property type="project" value="UniProtKB-UniRule"/>
</dbReference>
<dbReference type="Gene3D" id="1.20.1200.10">
    <property type="entry name" value="Cobalamin adenosyltransferase-like"/>
    <property type="match status" value="1"/>
</dbReference>
<reference evidence="6 7" key="1">
    <citation type="journal article" date="2015" name="Nature">
        <title>rRNA introns, odd ribosomes, and small enigmatic genomes across a large radiation of phyla.</title>
        <authorList>
            <person name="Brown C.T."/>
            <person name="Hug L.A."/>
            <person name="Thomas B.C."/>
            <person name="Sharon I."/>
            <person name="Castelle C.J."/>
            <person name="Singh A."/>
            <person name="Wilkins M.J."/>
            <person name="Williams K.H."/>
            <person name="Banfield J.F."/>
        </authorList>
    </citation>
    <scope>NUCLEOTIDE SEQUENCE [LARGE SCALE GENOMIC DNA]</scope>
</reference>
<keyword evidence="3 4" id="KW-0067">ATP-binding</keyword>
<dbReference type="PANTHER" id="PTHR12213">
    <property type="entry name" value="CORRINOID ADENOSYLTRANSFERASE"/>
    <property type="match status" value="1"/>
</dbReference>
<keyword evidence="4" id="KW-0169">Cobalamin biosynthesis</keyword>